<evidence type="ECO:0000313" key="2">
    <source>
        <dbReference type="EMBL" id="OQW99235.1"/>
    </source>
</evidence>
<reference evidence="2 3" key="1">
    <citation type="submission" date="2017-01" db="EMBL/GenBank/DDBJ databases">
        <title>Novel large sulfur bacteria in the metagenomes of groundwater-fed chemosynthetic microbial mats in the Lake Huron basin.</title>
        <authorList>
            <person name="Sharrar A.M."/>
            <person name="Flood B.E."/>
            <person name="Bailey J.V."/>
            <person name="Jones D.S."/>
            <person name="Biddanda B."/>
            <person name="Ruberg S.A."/>
            <person name="Marcus D.N."/>
            <person name="Dick G.J."/>
        </authorList>
    </citation>
    <scope>NUCLEOTIDE SEQUENCE [LARGE SCALE GENOMIC DNA]</scope>
    <source>
        <strain evidence="2">A8</strain>
    </source>
</reference>
<dbReference type="Pfam" id="PF01850">
    <property type="entry name" value="PIN"/>
    <property type="match status" value="1"/>
</dbReference>
<feature type="domain" description="PIN" evidence="1">
    <location>
        <begin position="5"/>
        <end position="123"/>
    </location>
</feature>
<dbReference type="Gene3D" id="3.40.50.1010">
    <property type="entry name" value="5'-nuclease"/>
    <property type="match status" value="1"/>
</dbReference>
<dbReference type="EMBL" id="MTEJ01000707">
    <property type="protein sequence ID" value="OQW99235.1"/>
    <property type="molecule type" value="Genomic_DNA"/>
</dbReference>
<gene>
    <name evidence="2" type="ORF">BWK73_50825</name>
</gene>
<dbReference type="AlphaFoldDB" id="A0A1Y1Q8G7"/>
<accession>A0A1Y1Q8G7</accession>
<evidence type="ECO:0000259" key="1">
    <source>
        <dbReference type="Pfam" id="PF01850"/>
    </source>
</evidence>
<sequence length="147" mass="16975">MNARVFVDTNILVYSRDKSEEAKQAIALQWLAVLWQQRSGRISFQTLNEFYVTVTQRLKPGLSRPEAQADIRNLLLWNPIPVDNTVIENAWLIQEHHRFSWWDSLILSAAQIQDCTIVLSEDMQHEQQIGNMTIINPFLTDIAILGT</sequence>
<dbReference type="SUPFAM" id="SSF88723">
    <property type="entry name" value="PIN domain-like"/>
    <property type="match status" value="1"/>
</dbReference>
<dbReference type="InterPro" id="IPR029060">
    <property type="entry name" value="PIN-like_dom_sf"/>
</dbReference>
<organism evidence="2 3">
    <name type="scientific">Thiothrix lacustris</name>
    <dbReference type="NCBI Taxonomy" id="525917"/>
    <lineage>
        <taxon>Bacteria</taxon>
        <taxon>Pseudomonadati</taxon>
        <taxon>Pseudomonadota</taxon>
        <taxon>Gammaproteobacteria</taxon>
        <taxon>Thiotrichales</taxon>
        <taxon>Thiotrichaceae</taxon>
        <taxon>Thiothrix</taxon>
    </lineage>
</organism>
<dbReference type="InterPro" id="IPR002716">
    <property type="entry name" value="PIN_dom"/>
</dbReference>
<dbReference type="Proteomes" id="UP000192491">
    <property type="component" value="Unassembled WGS sequence"/>
</dbReference>
<dbReference type="CDD" id="cd18692">
    <property type="entry name" value="PIN_VapC-like"/>
    <property type="match status" value="1"/>
</dbReference>
<name>A0A1Y1Q8G7_9GAMM</name>
<protein>
    <submittedName>
        <fullName evidence="2">VapC toxin family PIN domain ribonuclease</fullName>
    </submittedName>
</protein>
<comment type="caution">
    <text evidence="2">The sequence shown here is derived from an EMBL/GenBank/DDBJ whole genome shotgun (WGS) entry which is preliminary data.</text>
</comment>
<proteinExistence type="predicted"/>
<evidence type="ECO:0000313" key="3">
    <source>
        <dbReference type="Proteomes" id="UP000192491"/>
    </source>
</evidence>